<evidence type="ECO:0000313" key="1">
    <source>
        <dbReference type="EMBL" id="PYE11752.1"/>
    </source>
</evidence>
<dbReference type="RefSeq" id="WP_110473009.1">
    <property type="nucleotide sequence ID" value="NZ_QJSP01000032.1"/>
</dbReference>
<protein>
    <submittedName>
        <fullName evidence="1">Uncharacterized protein</fullName>
    </submittedName>
</protein>
<name>A0A318RKQ0_WILLI</name>
<organism evidence="1 2">
    <name type="scientific">Williamsia limnetica</name>
    <dbReference type="NCBI Taxonomy" id="882452"/>
    <lineage>
        <taxon>Bacteria</taxon>
        <taxon>Bacillati</taxon>
        <taxon>Actinomycetota</taxon>
        <taxon>Actinomycetes</taxon>
        <taxon>Mycobacteriales</taxon>
        <taxon>Nocardiaceae</taxon>
        <taxon>Williamsia</taxon>
    </lineage>
</organism>
<dbReference type="EMBL" id="QJSP01000032">
    <property type="protein sequence ID" value="PYE11752.1"/>
    <property type="molecule type" value="Genomic_DNA"/>
</dbReference>
<proteinExistence type="predicted"/>
<reference evidence="1 2" key="1">
    <citation type="submission" date="2018-06" db="EMBL/GenBank/DDBJ databases">
        <title>Genomic Encyclopedia of Type Strains, Phase IV (KMG-IV): sequencing the most valuable type-strain genomes for metagenomic binning, comparative biology and taxonomic classification.</title>
        <authorList>
            <person name="Goeker M."/>
        </authorList>
    </citation>
    <scope>NUCLEOTIDE SEQUENCE [LARGE SCALE GENOMIC DNA]</scope>
    <source>
        <strain evidence="1 2">DSM 45521</strain>
    </source>
</reference>
<comment type="caution">
    <text evidence="1">The sequence shown here is derived from an EMBL/GenBank/DDBJ whole genome shotgun (WGS) entry which is preliminary data.</text>
</comment>
<keyword evidence="2" id="KW-1185">Reference proteome</keyword>
<sequence length="82" mass="8612">MCVGTEPHPAQGFNTAALQQYAILASEALDAARSSTECTNTTVAVDINEVVNAVDNGPTTALIDAQVITGLQDRGYPRSKFT</sequence>
<accession>A0A318RKQ0</accession>
<dbReference type="Proteomes" id="UP000247591">
    <property type="component" value="Unassembled WGS sequence"/>
</dbReference>
<evidence type="ECO:0000313" key="2">
    <source>
        <dbReference type="Proteomes" id="UP000247591"/>
    </source>
</evidence>
<dbReference type="AlphaFoldDB" id="A0A318RKQ0"/>
<gene>
    <name evidence="1" type="ORF">DFR67_13230</name>
</gene>